<organism evidence="5 6">
    <name type="scientific">Candidatus Cryptobacteroides merdavium</name>
    <dbReference type="NCBI Taxonomy" id="2840769"/>
    <lineage>
        <taxon>Bacteria</taxon>
        <taxon>Pseudomonadati</taxon>
        <taxon>Bacteroidota</taxon>
        <taxon>Bacteroidia</taxon>
        <taxon>Bacteroidales</taxon>
        <taxon>Candidatus Cryptobacteroides</taxon>
    </lineage>
</organism>
<protein>
    <submittedName>
        <fullName evidence="5">Low specificity L-threonine aldolase</fullName>
    </submittedName>
</protein>
<dbReference type="InterPro" id="IPR015424">
    <property type="entry name" value="PyrdxlP-dep_Trfase"/>
</dbReference>
<name>A0A9D9ED35_9BACT</name>
<evidence type="ECO:0000256" key="1">
    <source>
        <dbReference type="ARBA" id="ARBA00001933"/>
    </source>
</evidence>
<comment type="cofactor">
    <cofactor evidence="1">
        <name>pyridoxal 5'-phosphate</name>
        <dbReference type="ChEBI" id="CHEBI:597326"/>
    </cofactor>
</comment>
<dbReference type="Proteomes" id="UP000823619">
    <property type="component" value="Unassembled WGS sequence"/>
</dbReference>
<gene>
    <name evidence="5" type="ORF">IAC23_08800</name>
</gene>
<dbReference type="Pfam" id="PF01212">
    <property type="entry name" value="Beta_elim_lyase"/>
    <property type="match status" value="1"/>
</dbReference>
<dbReference type="GO" id="GO:0006520">
    <property type="term" value="P:amino acid metabolic process"/>
    <property type="evidence" value="ECO:0007669"/>
    <property type="project" value="InterPro"/>
</dbReference>
<evidence type="ECO:0000313" key="6">
    <source>
        <dbReference type="Proteomes" id="UP000823619"/>
    </source>
</evidence>
<dbReference type="PANTHER" id="PTHR48097">
    <property type="entry name" value="L-THREONINE ALDOLASE-RELATED"/>
    <property type="match status" value="1"/>
</dbReference>
<dbReference type="InterPro" id="IPR015422">
    <property type="entry name" value="PyrdxlP-dep_Trfase_small"/>
</dbReference>
<feature type="domain" description="Aromatic amino acid beta-eliminating lyase/threonine aldolase" evidence="4">
    <location>
        <begin position="13"/>
        <end position="246"/>
    </location>
</feature>
<dbReference type="PANTHER" id="PTHR48097:SF5">
    <property type="entry name" value="LOW SPECIFICITY L-THREONINE ALDOLASE"/>
    <property type="match status" value="1"/>
</dbReference>
<keyword evidence="3" id="KW-0663">Pyridoxal phosphate</keyword>
<dbReference type="AlphaFoldDB" id="A0A9D9ED35"/>
<evidence type="ECO:0000259" key="4">
    <source>
        <dbReference type="Pfam" id="PF01212"/>
    </source>
</evidence>
<comment type="caution">
    <text evidence="5">The sequence shown here is derived from an EMBL/GenBank/DDBJ whole genome shotgun (WGS) entry which is preliminary data.</text>
</comment>
<sequence length="347" mass="38649">MLHFDCDYMEGAHPEVMRRLMETNLEQTPGYGNDRYTGNAKKLILEACGLDGETGKVFLLVGGTQTNATVIDGLLARHEGVLSADTAHINVHEAGAIETTGHKVLTLPSYDGKVKAADIEKYIKDFYTDESHMHMVTPGMVYISHPTELGTLYDLRELEAISKACRKAGIPLYLDGARLGYGLAADGTDVTLKDVARLCDVFYIGGTKIGTLFGEAVVVTRPDLLKNFIPLVKQHGALLAKGRLLGIQFETLFTDGLYMGISRHAVNMAMKLKKAFTDNGYRLFIDSPTNQQFVYLPNEEIDRLRKIASFELWGPRKDKETPVRLVTSWATREEDVNEFISYLVKEH</sequence>
<dbReference type="Gene3D" id="3.90.1150.10">
    <property type="entry name" value="Aspartate Aminotransferase, domain 1"/>
    <property type="match status" value="1"/>
</dbReference>
<dbReference type="InterPro" id="IPR001597">
    <property type="entry name" value="ArAA_b-elim_lyase/Thr_aldolase"/>
</dbReference>
<accession>A0A9D9ED35</accession>
<evidence type="ECO:0000256" key="2">
    <source>
        <dbReference type="ARBA" id="ARBA00006966"/>
    </source>
</evidence>
<dbReference type="EMBL" id="JADIMO010000111">
    <property type="protein sequence ID" value="MBO8445767.1"/>
    <property type="molecule type" value="Genomic_DNA"/>
</dbReference>
<dbReference type="InterPro" id="IPR015421">
    <property type="entry name" value="PyrdxlP-dep_Trfase_major"/>
</dbReference>
<reference evidence="5" key="1">
    <citation type="submission" date="2020-10" db="EMBL/GenBank/DDBJ databases">
        <authorList>
            <person name="Gilroy R."/>
        </authorList>
    </citation>
    <scope>NUCLEOTIDE SEQUENCE</scope>
    <source>
        <strain evidence="5">D5-748</strain>
    </source>
</reference>
<dbReference type="Gene3D" id="3.40.640.10">
    <property type="entry name" value="Type I PLP-dependent aspartate aminotransferase-like (Major domain)"/>
    <property type="match status" value="1"/>
</dbReference>
<evidence type="ECO:0000313" key="5">
    <source>
        <dbReference type="EMBL" id="MBO8445767.1"/>
    </source>
</evidence>
<comment type="similarity">
    <text evidence="2">Belongs to the threonine aldolase family.</text>
</comment>
<dbReference type="GO" id="GO:0016829">
    <property type="term" value="F:lyase activity"/>
    <property type="evidence" value="ECO:0007669"/>
    <property type="project" value="InterPro"/>
</dbReference>
<proteinExistence type="inferred from homology"/>
<dbReference type="SUPFAM" id="SSF53383">
    <property type="entry name" value="PLP-dependent transferases"/>
    <property type="match status" value="1"/>
</dbReference>
<reference evidence="5" key="2">
    <citation type="journal article" date="2021" name="PeerJ">
        <title>Extensive microbial diversity within the chicken gut microbiome revealed by metagenomics and culture.</title>
        <authorList>
            <person name="Gilroy R."/>
            <person name="Ravi A."/>
            <person name="Getino M."/>
            <person name="Pursley I."/>
            <person name="Horton D.L."/>
            <person name="Alikhan N.F."/>
            <person name="Baker D."/>
            <person name="Gharbi K."/>
            <person name="Hall N."/>
            <person name="Watson M."/>
            <person name="Adriaenssens E.M."/>
            <person name="Foster-Nyarko E."/>
            <person name="Jarju S."/>
            <person name="Secka A."/>
            <person name="Antonio M."/>
            <person name="Oren A."/>
            <person name="Chaudhuri R.R."/>
            <person name="La Ragione R."/>
            <person name="Hildebrand F."/>
            <person name="Pallen M.J."/>
        </authorList>
    </citation>
    <scope>NUCLEOTIDE SEQUENCE</scope>
    <source>
        <strain evidence="5">D5-748</strain>
    </source>
</reference>
<evidence type="ECO:0000256" key="3">
    <source>
        <dbReference type="ARBA" id="ARBA00022898"/>
    </source>
</evidence>